<feature type="region of interest" description="Disordered" evidence="2">
    <location>
        <begin position="195"/>
        <end position="230"/>
    </location>
</feature>
<organism evidence="3 4">
    <name type="scientific">Rosistilla ulvae</name>
    <dbReference type="NCBI Taxonomy" id="1930277"/>
    <lineage>
        <taxon>Bacteria</taxon>
        <taxon>Pseudomonadati</taxon>
        <taxon>Planctomycetota</taxon>
        <taxon>Planctomycetia</taxon>
        <taxon>Pirellulales</taxon>
        <taxon>Pirellulaceae</taxon>
        <taxon>Rosistilla</taxon>
    </lineage>
</organism>
<dbReference type="AlphaFoldDB" id="A0A517LUE3"/>
<dbReference type="RefSeq" id="WP_145341873.1">
    <property type="nucleotide sequence ID" value="NZ_CP036261.1"/>
</dbReference>
<gene>
    <name evidence="3" type="ORF">EC9_03980</name>
</gene>
<evidence type="ECO:0000256" key="2">
    <source>
        <dbReference type="SAM" id="MobiDB-lite"/>
    </source>
</evidence>
<proteinExistence type="predicted"/>
<keyword evidence="4" id="KW-1185">Reference proteome</keyword>
<feature type="coiled-coil region" evidence="1">
    <location>
        <begin position="158"/>
        <end position="185"/>
    </location>
</feature>
<evidence type="ECO:0000313" key="3">
    <source>
        <dbReference type="EMBL" id="QDS86238.1"/>
    </source>
</evidence>
<name>A0A517LUE3_9BACT</name>
<accession>A0A517LUE3</accession>
<reference evidence="3 4" key="1">
    <citation type="submission" date="2019-02" db="EMBL/GenBank/DDBJ databases">
        <title>Deep-cultivation of Planctomycetes and their phenomic and genomic characterization uncovers novel biology.</title>
        <authorList>
            <person name="Wiegand S."/>
            <person name="Jogler M."/>
            <person name="Boedeker C."/>
            <person name="Pinto D."/>
            <person name="Vollmers J."/>
            <person name="Rivas-Marin E."/>
            <person name="Kohn T."/>
            <person name="Peeters S.H."/>
            <person name="Heuer A."/>
            <person name="Rast P."/>
            <person name="Oberbeckmann S."/>
            <person name="Bunk B."/>
            <person name="Jeske O."/>
            <person name="Meyerdierks A."/>
            <person name="Storesund J.E."/>
            <person name="Kallscheuer N."/>
            <person name="Luecker S."/>
            <person name="Lage O.M."/>
            <person name="Pohl T."/>
            <person name="Merkel B.J."/>
            <person name="Hornburger P."/>
            <person name="Mueller R.-W."/>
            <person name="Bruemmer F."/>
            <person name="Labrenz M."/>
            <person name="Spormann A.M."/>
            <person name="Op den Camp H."/>
            <person name="Overmann J."/>
            <person name="Amann R."/>
            <person name="Jetten M.S.M."/>
            <person name="Mascher T."/>
            <person name="Medema M.H."/>
            <person name="Devos D.P."/>
            <person name="Kaster A.-K."/>
            <person name="Ovreas L."/>
            <person name="Rohde M."/>
            <person name="Galperin M.Y."/>
            <person name="Jogler C."/>
        </authorList>
    </citation>
    <scope>NUCLEOTIDE SEQUENCE [LARGE SCALE GENOMIC DNA]</scope>
    <source>
        <strain evidence="3 4">EC9</strain>
    </source>
</reference>
<evidence type="ECO:0000256" key="1">
    <source>
        <dbReference type="SAM" id="Coils"/>
    </source>
</evidence>
<feature type="compositionally biased region" description="Basic and acidic residues" evidence="2">
    <location>
        <begin position="220"/>
        <end position="230"/>
    </location>
</feature>
<dbReference type="OrthoDB" id="265734at2"/>
<dbReference type="EMBL" id="CP036261">
    <property type="protein sequence ID" value="QDS86238.1"/>
    <property type="molecule type" value="Genomic_DNA"/>
</dbReference>
<dbReference type="KEGG" id="ruv:EC9_03980"/>
<protein>
    <submittedName>
        <fullName evidence="3">Uncharacterized protein</fullName>
    </submittedName>
</protein>
<dbReference type="Proteomes" id="UP000319557">
    <property type="component" value="Chromosome"/>
</dbReference>
<evidence type="ECO:0000313" key="4">
    <source>
        <dbReference type="Proteomes" id="UP000319557"/>
    </source>
</evidence>
<sequence>MNEVNVLSNWRSSLACLLLVLVAAGDLSAEYDLSRDAIAQADSSAAEPRVEGERRVLELVKSHLPELESVLASLKKHSAKEYQKAISDLTRTARRLEQLQQRDPDGFELELAFLQWQTRVDIALAQLQVRDNKKTREQLRKALASREQAKVSRARHEQTRLTERISRMQTQLQRLTDQLENVDVQKNADKAYAGAIRRLDAKQARPNAASRTKKNAKAKPAADPKTPENK</sequence>
<keyword evidence="1" id="KW-0175">Coiled coil</keyword>